<sequence length="219" mass="25130">MMKKTILAVIISMSLITLFGCGIGQKHSEESAAVAMVNGTQIYQEELDAHLERVKMSYAQFGVDFESEEGKEMFEQIQEEVLNGLIEQQLLLQAAQSEGYKADPEQVEEALADIKAQFSTEEELIETLDTLGLSMDDLKEELANEMVINQYLEDQIGEIELSEEEQQEAYLAYEEEIGEKLDDETKQLINEQLKWQKRSERRQELVDQLKQESEIEILL</sequence>
<dbReference type="RefSeq" id="WP_222822623.1">
    <property type="nucleotide sequence ID" value="NZ_CP082237.1"/>
</dbReference>
<reference evidence="2 3" key="1">
    <citation type="journal article" date="2020" name="Extremophiles">
        <title>Genomic analysis of Caldalkalibacillus thermarum TA2.A1 reveals aerobic alkaliphilic metabolism and evolutionary hallmarks linking alkaliphilic bacteria and plant life.</title>
        <authorList>
            <person name="de Jong S.I."/>
            <person name="van den Broek M.A."/>
            <person name="Merkel A.Y."/>
            <person name="de la Torre Cortes P."/>
            <person name="Kalamorz F."/>
            <person name="Cook G.M."/>
            <person name="van Loosdrecht M.C.M."/>
            <person name="McMillan D.G.G."/>
        </authorList>
    </citation>
    <scope>NUCLEOTIDE SEQUENCE [LARGE SCALE GENOMIC DNA]</scope>
    <source>
        <strain evidence="2 3">TA2.A1</strain>
    </source>
</reference>
<dbReference type="PROSITE" id="PS51257">
    <property type="entry name" value="PROKAR_LIPOPROTEIN"/>
    <property type="match status" value="1"/>
</dbReference>
<evidence type="ECO:0000313" key="3">
    <source>
        <dbReference type="Proteomes" id="UP000825179"/>
    </source>
</evidence>
<dbReference type="EMBL" id="CP082237">
    <property type="protein sequence ID" value="QZT33125.1"/>
    <property type="molecule type" value="Genomic_DNA"/>
</dbReference>
<keyword evidence="3" id="KW-1185">Reference proteome</keyword>
<feature type="coiled-coil region" evidence="1">
    <location>
        <begin position="121"/>
        <end position="155"/>
    </location>
</feature>
<dbReference type="SUPFAM" id="SSF109998">
    <property type="entry name" value="Triger factor/SurA peptide-binding domain-like"/>
    <property type="match status" value="1"/>
</dbReference>
<dbReference type="InterPro" id="IPR027304">
    <property type="entry name" value="Trigger_fact/SurA_dom_sf"/>
</dbReference>
<name>A0A8X8I9B0_CALTT</name>
<dbReference type="Pfam" id="PF13624">
    <property type="entry name" value="SurA_N_3"/>
    <property type="match status" value="1"/>
</dbReference>
<evidence type="ECO:0000313" key="2">
    <source>
        <dbReference type="EMBL" id="QZT33125.1"/>
    </source>
</evidence>
<gene>
    <name evidence="2" type="ORF">HUR95_12520</name>
</gene>
<dbReference type="PANTHER" id="PTHR47245:SF2">
    <property type="entry name" value="PEPTIDYL-PROLYL CIS-TRANS ISOMERASE HP_0175-RELATED"/>
    <property type="match status" value="1"/>
</dbReference>
<accession>A0A8X8I9B0</accession>
<evidence type="ECO:0000256" key="1">
    <source>
        <dbReference type="SAM" id="Coils"/>
    </source>
</evidence>
<organism evidence="2 3">
    <name type="scientific">Caldalkalibacillus thermarum (strain TA2.A1)</name>
    <dbReference type="NCBI Taxonomy" id="986075"/>
    <lineage>
        <taxon>Bacteria</taxon>
        <taxon>Bacillati</taxon>
        <taxon>Bacillota</taxon>
        <taxon>Bacilli</taxon>
        <taxon>Bacillales</taxon>
        <taxon>Bacillaceae</taxon>
        <taxon>Caldalkalibacillus</taxon>
    </lineage>
</organism>
<proteinExistence type="predicted"/>
<dbReference type="PANTHER" id="PTHR47245">
    <property type="entry name" value="PEPTIDYLPROLYL ISOMERASE"/>
    <property type="match status" value="1"/>
</dbReference>
<dbReference type="KEGG" id="cthu:HUR95_12520"/>
<dbReference type="AlphaFoldDB" id="A0A8X8I9B0"/>
<dbReference type="Proteomes" id="UP000825179">
    <property type="component" value="Chromosome"/>
</dbReference>
<keyword evidence="1" id="KW-0175">Coiled coil</keyword>
<protein>
    <submittedName>
        <fullName evidence="2">SurA N-terminal domain-containing protein</fullName>
    </submittedName>
</protein>
<dbReference type="Gene3D" id="1.10.4030.10">
    <property type="entry name" value="Porin chaperone SurA, peptide-binding domain"/>
    <property type="match status" value="1"/>
</dbReference>
<dbReference type="InterPro" id="IPR050245">
    <property type="entry name" value="PrsA_foldase"/>
</dbReference>